<protein>
    <submittedName>
        <fullName evidence="8">TonB-dependent receptor domain-containing protein</fullName>
    </submittedName>
</protein>
<name>A0ABV7YY78_9BACT</name>
<gene>
    <name evidence="8" type="ORF">ACFOOI_09530</name>
</gene>
<dbReference type="Pfam" id="PF07715">
    <property type="entry name" value="Plug"/>
    <property type="match status" value="1"/>
</dbReference>
<evidence type="ECO:0000256" key="1">
    <source>
        <dbReference type="ARBA" id="ARBA00004442"/>
    </source>
</evidence>
<evidence type="ECO:0000256" key="3">
    <source>
        <dbReference type="ARBA" id="ARBA00023237"/>
    </source>
</evidence>
<keyword evidence="3" id="KW-0998">Cell outer membrane</keyword>
<dbReference type="SUPFAM" id="SSF56935">
    <property type="entry name" value="Porins"/>
    <property type="match status" value="1"/>
</dbReference>
<feature type="signal peptide" evidence="5">
    <location>
        <begin position="1"/>
        <end position="22"/>
    </location>
</feature>
<dbReference type="PANTHER" id="PTHR40980">
    <property type="entry name" value="PLUG DOMAIN-CONTAINING PROTEIN"/>
    <property type="match status" value="1"/>
</dbReference>
<dbReference type="Gene3D" id="2.170.130.10">
    <property type="entry name" value="TonB-dependent receptor, plug domain"/>
    <property type="match status" value="1"/>
</dbReference>
<reference evidence="9" key="1">
    <citation type="journal article" date="2019" name="Int. J. Syst. Evol. Microbiol.">
        <title>The Global Catalogue of Microorganisms (GCM) 10K type strain sequencing project: providing services to taxonomists for standard genome sequencing and annotation.</title>
        <authorList>
            <consortium name="The Broad Institute Genomics Platform"/>
            <consortium name="The Broad Institute Genome Sequencing Center for Infectious Disease"/>
            <person name="Wu L."/>
            <person name="Ma J."/>
        </authorList>
    </citation>
    <scope>NUCLEOTIDE SEQUENCE [LARGE SCALE GENOMIC DNA]</scope>
    <source>
        <strain evidence="9">CECT 7956</strain>
    </source>
</reference>
<dbReference type="InterPro" id="IPR041700">
    <property type="entry name" value="OMP_b-brl_3"/>
</dbReference>
<feature type="region of interest" description="Disordered" evidence="4">
    <location>
        <begin position="26"/>
        <end position="53"/>
    </location>
</feature>
<dbReference type="InterPro" id="IPR008969">
    <property type="entry name" value="CarboxyPept-like_regulatory"/>
</dbReference>
<dbReference type="Gene3D" id="2.40.170.20">
    <property type="entry name" value="TonB-dependent receptor, beta-barrel domain"/>
    <property type="match status" value="1"/>
</dbReference>
<keyword evidence="8" id="KW-0675">Receptor</keyword>
<feature type="domain" description="TonB-dependent receptor plug" evidence="6">
    <location>
        <begin position="171"/>
        <end position="258"/>
    </location>
</feature>
<evidence type="ECO:0000313" key="9">
    <source>
        <dbReference type="Proteomes" id="UP001595616"/>
    </source>
</evidence>
<evidence type="ECO:0000313" key="8">
    <source>
        <dbReference type="EMBL" id="MFC3810892.1"/>
    </source>
</evidence>
<dbReference type="InterPro" id="IPR012910">
    <property type="entry name" value="Plug_dom"/>
</dbReference>
<organism evidence="8 9">
    <name type="scientific">Lacihabitans lacunae</name>
    <dbReference type="NCBI Taxonomy" id="1028214"/>
    <lineage>
        <taxon>Bacteria</taxon>
        <taxon>Pseudomonadati</taxon>
        <taxon>Bacteroidota</taxon>
        <taxon>Cytophagia</taxon>
        <taxon>Cytophagales</taxon>
        <taxon>Leadbetterellaceae</taxon>
        <taxon>Lacihabitans</taxon>
    </lineage>
</organism>
<evidence type="ECO:0000256" key="5">
    <source>
        <dbReference type="SAM" id="SignalP"/>
    </source>
</evidence>
<dbReference type="InterPro" id="IPR037066">
    <property type="entry name" value="Plug_dom_sf"/>
</dbReference>
<keyword evidence="9" id="KW-1185">Reference proteome</keyword>
<evidence type="ECO:0000256" key="4">
    <source>
        <dbReference type="SAM" id="MobiDB-lite"/>
    </source>
</evidence>
<dbReference type="SUPFAM" id="SSF49464">
    <property type="entry name" value="Carboxypeptidase regulatory domain-like"/>
    <property type="match status" value="1"/>
</dbReference>
<dbReference type="PANTHER" id="PTHR40980:SF4">
    <property type="entry name" value="TONB-DEPENDENT RECEPTOR-LIKE BETA-BARREL DOMAIN-CONTAINING PROTEIN"/>
    <property type="match status" value="1"/>
</dbReference>
<dbReference type="Proteomes" id="UP001595616">
    <property type="component" value="Unassembled WGS sequence"/>
</dbReference>
<dbReference type="Pfam" id="PF14905">
    <property type="entry name" value="OMP_b-brl_3"/>
    <property type="match status" value="1"/>
</dbReference>
<keyword evidence="2" id="KW-0472">Membrane</keyword>
<comment type="caution">
    <text evidence="8">The sequence shown here is derived from an EMBL/GenBank/DDBJ whole genome shotgun (WGS) entry which is preliminary data.</text>
</comment>
<proteinExistence type="predicted"/>
<evidence type="ECO:0000259" key="6">
    <source>
        <dbReference type="Pfam" id="PF07715"/>
    </source>
</evidence>
<dbReference type="InterPro" id="IPR036942">
    <property type="entry name" value="Beta-barrel_TonB_sf"/>
</dbReference>
<accession>A0ABV7YY78</accession>
<evidence type="ECO:0000256" key="2">
    <source>
        <dbReference type="ARBA" id="ARBA00023136"/>
    </source>
</evidence>
<dbReference type="EMBL" id="JBHRYQ010000001">
    <property type="protein sequence ID" value="MFC3810892.1"/>
    <property type="molecule type" value="Genomic_DNA"/>
</dbReference>
<comment type="subcellular location">
    <subcellularLocation>
        <location evidence="1">Cell outer membrane</location>
    </subcellularLocation>
</comment>
<dbReference type="Pfam" id="PF13715">
    <property type="entry name" value="CarbopepD_reg_2"/>
    <property type="match status" value="1"/>
</dbReference>
<feature type="domain" description="Outer membrane protein beta-barrel" evidence="7">
    <location>
        <begin position="410"/>
        <end position="814"/>
    </location>
</feature>
<feature type="chain" id="PRO_5045455874" evidence="5">
    <location>
        <begin position="23"/>
        <end position="844"/>
    </location>
</feature>
<dbReference type="RefSeq" id="WP_379837399.1">
    <property type="nucleotide sequence ID" value="NZ_JBHRYQ010000001.1"/>
</dbReference>
<dbReference type="Gene3D" id="2.60.40.1120">
    <property type="entry name" value="Carboxypeptidase-like, regulatory domain"/>
    <property type="match status" value="1"/>
</dbReference>
<keyword evidence="5" id="KW-0732">Signal</keyword>
<evidence type="ECO:0000259" key="7">
    <source>
        <dbReference type="Pfam" id="PF14905"/>
    </source>
</evidence>
<sequence>MKKANYTLIILTLLLSSLGGYAQYGPGGGRGGDGERSRPQNSQATSLDLEGDKPKGNAKIYGNVVDEALTTAVEFANIALIYTKTKKPVDGTMADENGKFEMKKIGDGKYSIQVSFIGYEPLIIPNIVIEKGNDLDLGVIKLKQSTKQLDELVVSGQASMIEEKVDRLVYNAEKDLSAKGGDAADILRNVPMLSVDLEGNVSLRGSENIRVLINNKPSTIVASSIADALKMLPADLIKSVEVITSPSAKYDAEGTAGIINIITKKSTLKGLNLNLDTGAGLRGSNLGLNGNYRTGKLGVTIGGYGRAFYNKSAGTSEQFTFANNLNTVQDNTGKHFGMFGRYNLGFDYDISSKQSLSAGVAFGTRRFDRTQILTSTTFKDDAQFSKSIRDVNSIDNSDSYDINLDYLRTFKPGQEWYVSSQYSLNNLINNFDSDLLSPDNMVLNMQRNINGNTNKEMTLQSDFVSPIGKRQQIEFGGKGVLRQVNSDFNYLKALPSQEYLVDNSRPSGFLNYSQNVFAGYLSYMFTTKNKYTVKSGLRYELTSITAEDRTGNINIPAYNNLVPSINISKKLQKSTVKLAYNRRIQRPGLQQLNPNFNLSNPFDISYGNPSLSPELTNNVEFSVSGAIKKSYLTVAVFARQSNNAINRVSFASDTLAGAIQTTYFNTGKEQTVGTNLFGNIFLNTNWTLNGGVDIYYRYLEGQQAGLDGISKTISNQGFVISGRVMSTYKLKNGWAVQANGGMRGNRVNLLGSQGGMGMYSLGARKEFNKKSSLGLSADNFFGGMTMRSNLLSPQLKQNTTQYMYNSNVRVTFSYKIGNMKFVEKKKTKGVSNDDVMSSGGDTGN</sequence>